<comment type="similarity">
    <text evidence="2 7">Belongs to the glutaredoxin family.</text>
</comment>
<dbReference type="PRINTS" id="PR00160">
    <property type="entry name" value="GLUTAREDOXIN"/>
</dbReference>
<keyword evidence="6 7" id="KW-0676">Redox-active center</keyword>
<organism evidence="8 9">
    <name type="scientific">Pseudorhodoplanes sinuspersici</name>
    <dbReference type="NCBI Taxonomy" id="1235591"/>
    <lineage>
        <taxon>Bacteria</taxon>
        <taxon>Pseudomonadati</taxon>
        <taxon>Pseudomonadota</taxon>
        <taxon>Alphaproteobacteria</taxon>
        <taxon>Hyphomicrobiales</taxon>
        <taxon>Pseudorhodoplanes</taxon>
    </lineage>
</organism>
<keyword evidence="5" id="KW-1015">Disulfide bond</keyword>
<dbReference type="OrthoDB" id="9814618at2"/>
<dbReference type="InterPro" id="IPR002109">
    <property type="entry name" value="Glutaredoxin"/>
</dbReference>
<keyword evidence="4 7" id="KW-0249">Electron transport</keyword>
<dbReference type="KEGG" id="psin:CAK95_10415"/>
<evidence type="ECO:0000313" key="8">
    <source>
        <dbReference type="EMBL" id="ARP99452.1"/>
    </source>
</evidence>
<dbReference type="GO" id="GO:0005737">
    <property type="term" value="C:cytoplasm"/>
    <property type="evidence" value="ECO:0007669"/>
    <property type="project" value="TreeGrafter"/>
</dbReference>
<dbReference type="STRING" id="1235591.CAK95_10415"/>
<keyword evidence="3 7" id="KW-0813">Transport</keyword>
<dbReference type="NCBIfam" id="TIGR02181">
    <property type="entry name" value="GRX_bact"/>
    <property type="match status" value="1"/>
</dbReference>
<keyword evidence="9" id="KW-1185">Reference proteome</keyword>
<dbReference type="InterPro" id="IPR014025">
    <property type="entry name" value="Glutaredoxin_subgr"/>
</dbReference>
<evidence type="ECO:0000256" key="7">
    <source>
        <dbReference type="RuleBase" id="RU364065"/>
    </source>
</evidence>
<dbReference type="Gene3D" id="3.40.30.10">
    <property type="entry name" value="Glutaredoxin"/>
    <property type="match status" value="1"/>
</dbReference>
<gene>
    <name evidence="8" type="ORF">CAK95_10415</name>
</gene>
<dbReference type="InterPro" id="IPR011767">
    <property type="entry name" value="GLR_AS"/>
</dbReference>
<dbReference type="PANTHER" id="PTHR45694">
    <property type="entry name" value="GLUTAREDOXIN 2"/>
    <property type="match status" value="1"/>
</dbReference>
<dbReference type="EMBL" id="CP021112">
    <property type="protein sequence ID" value="ARP99452.1"/>
    <property type="molecule type" value="Genomic_DNA"/>
</dbReference>
<dbReference type="PANTHER" id="PTHR45694:SF18">
    <property type="entry name" value="GLUTAREDOXIN-1-RELATED"/>
    <property type="match status" value="1"/>
</dbReference>
<name>A0A1W6ZQ46_9HYPH</name>
<protein>
    <recommendedName>
        <fullName evidence="7">Glutaredoxin</fullName>
    </recommendedName>
</protein>
<dbReference type="Pfam" id="PF00462">
    <property type="entry name" value="Glutaredoxin"/>
    <property type="match status" value="1"/>
</dbReference>
<evidence type="ECO:0000256" key="6">
    <source>
        <dbReference type="ARBA" id="ARBA00023284"/>
    </source>
</evidence>
<dbReference type="InterPro" id="IPR011900">
    <property type="entry name" value="GRX_bact"/>
</dbReference>
<evidence type="ECO:0000256" key="5">
    <source>
        <dbReference type="ARBA" id="ARBA00023157"/>
    </source>
</evidence>
<dbReference type="Proteomes" id="UP000194137">
    <property type="component" value="Chromosome"/>
</dbReference>
<comment type="function">
    <text evidence="1 7">Has a glutathione-disulfide oxidoreductase activity in the presence of NADPH and glutathione reductase. Reduces low molecular weight disulfides and proteins.</text>
</comment>
<reference evidence="8 9" key="1">
    <citation type="submission" date="2017-05" db="EMBL/GenBank/DDBJ databases">
        <title>Full genome sequence of Pseudorhodoplanes sinuspersici.</title>
        <authorList>
            <person name="Dastgheib S.M.M."/>
            <person name="Shavandi M."/>
            <person name="Tirandaz H."/>
        </authorList>
    </citation>
    <scope>NUCLEOTIDE SEQUENCE [LARGE SCALE GENOMIC DNA]</scope>
    <source>
        <strain evidence="8 9">RIPI110</strain>
    </source>
</reference>
<dbReference type="GO" id="GO:0045454">
    <property type="term" value="P:cell redox homeostasis"/>
    <property type="evidence" value="ECO:0007669"/>
    <property type="project" value="InterPro"/>
</dbReference>
<evidence type="ECO:0000256" key="4">
    <source>
        <dbReference type="ARBA" id="ARBA00022982"/>
    </source>
</evidence>
<accession>A0A1W6ZQ46</accession>
<dbReference type="RefSeq" id="WP_086087862.1">
    <property type="nucleotide sequence ID" value="NZ_CP021112.1"/>
</dbReference>
<sequence>MPPVEIYTTAYCPYCGWAKDLLVKKGVPFKEIDVGGSRELRSEMTTRANGRTTVPQIFIGATHVGGCDDLYALNDAGKLDPLLTETGPAA</sequence>
<dbReference type="PROSITE" id="PS00195">
    <property type="entry name" value="GLUTAREDOXIN_1"/>
    <property type="match status" value="1"/>
</dbReference>
<evidence type="ECO:0000256" key="3">
    <source>
        <dbReference type="ARBA" id="ARBA00022448"/>
    </source>
</evidence>
<dbReference type="PROSITE" id="PS51354">
    <property type="entry name" value="GLUTAREDOXIN_2"/>
    <property type="match status" value="1"/>
</dbReference>
<evidence type="ECO:0000256" key="1">
    <source>
        <dbReference type="ARBA" id="ARBA00002549"/>
    </source>
</evidence>
<dbReference type="SUPFAM" id="SSF52833">
    <property type="entry name" value="Thioredoxin-like"/>
    <property type="match status" value="1"/>
</dbReference>
<dbReference type="GO" id="GO:0015038">
    <property type="term" value="F:glutathione disulfide oxidoreductase activity"/>
    <property type="evidence" value="ECO:0007669"/>
    <property type="project" value="UniProtKB-UniRule"/>
</dbReference>
<keyword evidence="7" id="KW-0963">Cytoplasm</keyword>
<evidence type="ECO:0000313" key="9">
    <source>
        <dbReference type="Proteomes" id="UP000194137"/>
    </source>
</evidence>
<dbReference type="CDD" id="cd03418">
    <property type="entry name" value="GRX_GRXb_1_3_like"/>
    <property type="match status" value="1"/>
</dbReference>
<dbReference type="GO" id="GO:0034599">
    <property type="term" value="P:cellular response to oxidative stress"/>
    <property type="evidence" value="ECO:0007669"/>
    <property type="project" value="TreeGrafter"/>
</dbReference>
<proteinExistence type="inferred from homology"/>
<evidence type="ECO:0000256" key="2">
    <source>
        <dbReference type="ARBA" id="ARBA00007787"/>
    </source>
</evidence>
<dbReference type="InterPro" id="IPR036249">
    <property type="entry name" value="Thioredoxin-like_sf"/>
</dbReference>
<dbReference type="FunFam" id="3.40.30.10:FF:000018">
    <property type="entry name" value="Glutaredoxin"/>
    <property type="match status" value="1"/>
</dbReference>
<dbReference type="AlphaFoldDB" id="A0A1W6ZQ46"/>